<dbReference type="PATRIC" id="fig|1122985.7.peg.2341"/>
<feature type="transmembrane region" description="Helical" evidence="1">
    <location>
        <begin position="12"/>
        <end position="32"/>
    </location>
</feature>
<organism evidence="2 3">
    <name type="scientific">Hoylesella loescheii DSM 19665 = JCM 12249 = ATCC 15930</name>
    <dbReference type="NCBI Taxonomy" id="1122985"/>
    <lineage>
        <taxon>Bacteria</taxon>
        <taxon>Pseudomonadati</taxon>
        <taxon>Bacteroidota</taxon>
        <taxon>Bacteroidia</taxon>
        <taxon>Bacteroidales</taxon>
        <taxon>Prevotellaceae</taxon>
        <taxon>Hoylesella</taxon>
    </lineage>
</organism>
<protein>
    <submittedName>
        <fullName evidence="2">Uncharacterized protein</fullName>
    </submittedName>
</protein>
<reference evidence="2 3" key="1">
    <citation type="submission" date="2013-08" db="EMBL/GenBank/DDBJ databases">
        <authorList>
            <person name="Weinstock G."/>
            <person name="Sodergren E."/>
            <person name="Wylie T."/>
            <person name="Fulton L."/>
            <person name="Fulton R."/>
            <person name="Fronick C."/>
            <person name="O'Laughlin M."/>
            <person name="Godfrey J."/>
            <person name="Miner T."/>
            <person name="Herter B."/>
            <person name="Appelbaum E."/>
            <person name="Cordes M."/>
            <person name="Lek S."/>
            <person name="Wollam A."/>
            <person name="Pepin K.H."/>
            <person name="Palsikar V.B."/>
            <person name="Mitreva M."/>
            <person name="Wilson R.K."/>
        </authorList>
    </citation>
    <scope>NUCLEOTIDE SEQUENCE [LARGE SCALE GENOMIC DNA]</scope>
    <source>
        <strain evidence="2 3">ATCC 15930</strain>
    </source>
</reference>
<sequence>MVDSSLCKLVVIVHQITFAKIAMAMLAARYTLQKYTKSWGWIPLMAHFLY</sequence>
<keyword evidence="1" id="KW-1133">Transmembrane helix</keyword>
<evidence type="ECO:0000313" key="2">
    <source>
        <dbReference type="EMBL" id="KDR51652.1"/>
    </source>
</evidence>
<proteinExistence type="predicted"/>
<keyword evidence="1" id="KW-0812">Transmembrane</keyword>
<dbReference type="HOGENOM" id="CLU_3294635_0_0_10"/>
<evidence type="ECO:0000313" key="3">
    <source>
        <dbReference type="Proteomes" id="UP000027442"/>
    </source>
</evidence>
<keyword evidence="3" id="KW-1185">Reference proteome</keyword>
<gene>
    <name evidence="2" type="ORF">HMPREF1991_02260</name>
</gene>
<keyword evidence="1" id="KW-0472">Membrane</keyword>
<dbReference type="AlphaFoldDB" id="A0A069QG90"/>
<accession>A0A069QG90</accession>
<comment type="caution">
    <text evidence="2">The sequence shown here is derived from an EMBL/GenBank/DDBJ whole genome shotgun (WGS) entry which is preliminary data.</text>
</comment>
<dbReference type="EMBL" id="JNGW01000097">
    <property type="protein sequence ID" value="KDR51652.1"/>
    <property type="molecule type" value="Genomic_DNA"/>
</dbReference>
<name>A0A069QG90_HOYLO</name>
<dbReference type="Proteomes" id="UP000027442">
    <property type="component" value="Unassembled WGS sequence"/>
</dbReference>
<evidence type="ECO:0000256" key="1">
    <source>
        <dbReference type="SAM" id="Phobius"/>
    </source>
</evidence>